<evidence type="ECO:0000256" key="4">
    <source>
        <dbReference type="ARBA" id="ARBA00022837"/>
    </source>
</evidence>
<dbReference type="GO" id="GO:0005509">
    <property type="term" value="F:calcium ion binding"/>
    <property type="evidence" value="ECO:0007669"/>
    <property type="project" value="UniProtKB-UniRule"/>
</dbReference>
<dbReference type="Proteomes" id="UP000018467">
    <property type="component" value="Unassembled WGS sequence"/>
</dbReference>
<dbReference type="PANTHER" id="PTHR24027">
    <property type="entry name" value="CADHERIN-23"/>
    <property type="match status" value="1"/>
</dbReference>
<dbReference type="GO" id="GO:0034332">
    <property type="term" value="P:adherens junction organization"/>
    <property type="evidence" value="ECO:0007669"/>
    <property type="project" value="TreeGrafter"/>
</dbReference>
<keyword evidence="4 8" id="KW-0106">Calcium</keyword>
<evidence type="ECO:0000259" key="9">
    <source>
        <dbReference type="PROSITE" id="PS50268"/>
    </source>
</evidence>
<evidence type="ECO:0000256" key="6">
    <source>
        <dbReference type="ARBA" id="ARBA00023136"/>
    </source>
</evidence>
<evidence type="ECO:0000256" key="5">
    <source>
        <dbReference type="ARBA" id="ARBA00022889"/>
    </source>
</evidence>
<dbReference type="GO" id="GO:0005737">
    <property type="term" value="C:cytoplasm"/>
    <property type="evidence" value="ECO:0007669"/>
    <property type="project" value="TreeGrafter"/>
</dbReference>
<dbReference type="CDD" id="cd11304">
    <property type="entry name" value="Cadherin_repeat"/>
    <property type="match status" value="1"/>
</dbReference>
<evidence type="ECO:0000256" key="3">
    <source>
        <dbReference type="ARBA" id="ARBA00022737"/>
    </source>
</evidence>
<dbReference type="GO" id="GO:0000902">
    <property type="term" value="P:cell morphogenesis"/>
    <property type="evidence" value="ECO:0007669"/>
    <property type="project" value="TreeGrafter"/>
</dbReference>
<evidence type="ECO:0000256" key="2">
    <source>
        <dbReference type="ARBA" id="ARBA00022475"/>
    </source>
</evidence>
<dbReference type="GeneTree" id="ENSGT00940000154848"/>
<evidence type="ECO:0000256" key="1">
    <source>
        <dbReference type="ARBA" id="ARBA00004236"/>
    </source>
</evidence>
<dbReference type="FunFam" id="2.60.40.60:FF:000011">
    <property type="entry name" value="Cadherin 1"/>
    <property type="match status" value="1"/>
</dbReference>
<keyword evidence="11" id="KW-1185">Reference proteome</keyword>
<reference evidence="11" key="2">
    <citation type="journal article" date="2014" name="Nat. Commun.">
        <title>The cavefish genome reveals candidate genes for eye loss.</title>
        <authorList>
            <person name="McGaugh S.E."/>
            <person name="Gross J.B."/>
            <person name="Aken B."/>
            <person name="Blin M."/>
            <person name="Borowsky R."/>
            <person name="Chalopin D."/>
            <person name="Hinaux H."/>
            <person name="Jeffery W.R."/>
            <person name="Keene A."/>
            <person name="Ma L."/>
            <person name="Minx P."/>
            <person name="Murphy D."/>
            <person name="O'Quin K.E."/>
            <person name="Retaux S."/>
            <person name="Rohner N."/>
            <person name="Searle S.M."/>
            <person name="Stahl B.A."/>
            <person name="Tabin C."/>
            <person name="Volff J.N."/>
            <person name="Yoshizawa M."/>
            <person name="Warren W.C."/>
        </authorList>
    </citation>
    <scope>NUCLEOTIDE SEQUENCE [LARGE SCALE GENOMIC DNA]</scope>
    <source>
        <strain evidence="11">female</strain>
    </source>
</reference>
<evidence type="ECO:0000256" key="8">
    <source>
        <dbReference type="PROSITE-ProRule" id="PRU00043"/>
    </source>
</evidence>
<dbReference type="InterPro" id="IPR015919">
    <property type="entry name" value="Cadherin-like_sf"/>
</dbReference>
<accession>A0A3B1J0F7</accession>
<organism evidence="10 11">
    <name type="scientific">Astyanax mexicanus</name>
    <name type="common">Blind cave fish</name>
    <name type="synonym">Astyanax fasciatus mexicanus</name>
    <dbReference type="NCBI Taxonomy" id="7994"/>
    <lineage>
        <taxon>Eukaryota</taxon>
        <taxon>Metazoa</taxon>
        <taxon>Chordata</taxon>
        <taxon>Craniata</taxon>
        <taxon>Vertebrata</taxon>
        <taxon>Euteleostomi</taxon>
        <taxon>Actinopterygii</taxon>
        <taxon>Neopterygii</taxon>
        <taxon>Teleostei</taxon>
        <taxon>Ostariophysi</taxon>
        <taxon>Characiformes</taxon>
        <taxon>Characoidei</taxon>
        <taxon>Acestrorhamphidae</taxon>
        <taxon>Acestrorhamphinae</taxon>
        <taxon>Astyanax</taxon>
    </lineage>
</organism>
<reference evidence="10" key="3">
    <citation type="submission" date="2025-08" db="UniProtKB">
        <authorList>
            <consortium name="Ensembl"/>
        </authorList>
    </citation>
    <scope>IDENTIFICATION</scope>
</reference>
<keyword evidence="3" id="KW-0677">Repeat</keyword>
<dbReference type="Gene3D" id="2.60.40.60">
    <property type="entry name" value="Cadherins"/>
    <property type="match status" value="2"/>
</dbReference>
<dbReference type="SMART" id="SM00112">
    <property type="entry name" value="CA"/>
    <property type="match status" value="2"/>
</dbReference>
<dbReference type="AlphaFoldDB" id="A0A3B1J0F7"/>
<dbReference type="PRINTS" id="PR00205">
    <property type="entry name" value="CADHERIN"/>
</dbReference>
<reference evidence="10" key="4">
    <citation type="submission" date="2025-09" db="UniProtKB">
        <authorList>
            <consortium name="Ensembl"/>
        </authorList>
    </citation>
    <scope>IDENTIFICATION</scope>
</reference>
<dbReference type="GO" id="GO:0007043">
    <property type="term" value="P:cell-cell junction assembly"/>
    <property type="evidence" value="ECO:0007669"/>
    <property type="project" value="TreeGrafter"/>
</dbReference>
<evidence type="ECO:0000313" key="11">
    <source>
        <dbReference type="Proteomes" id="UP000018467"/>
    </source>
</evidence>
<dbReference type="GO" id="GO:0007156">
    <property type="term" value="P:homophilic cell adhesion via plasma membrane adhesion molecules"/>
    <property type="evidence" value="ECO:0007669"/>
    <property type="project" value="InterPro"/>
</dbReference>
<dbReference type="GO" id="GO:0016342">
    <property type="term" value="C:catenin complex"/>
    <property type="evidence" value="ECO:0007669"/>
    <property type="project" value="TreeGrafter"/>
</dbReference>
<evidence type="ECO:0000313" key="10">
    <source>
        <dbReference type="Ensembl" id="ENSAMXP00000035653.1"/>
    </source>
</evidence>
<dbReference type="InterPro" id="IPR002126">
    <property type="entry name" value="Cadherin-like_dom"/>
</dbReference>
<dbReference type="GO" id="GO:0005912">
    <property type="term" value="C:adherens junction"/>
    <property type="evidence" value="ECO:0007669"/>
    <property type="project" value="TreeGrafter"/>
</dbReference>
<keyword evidence="7" id="KW-0325">Glycoprotein</keyword>
<evidence type="ECO:0000256" key="7">
    <source>
        <dbReference type="ARBA" id="ARBA00023180"/>
    </source>
</evidence>
<comment type="subcellular location">
    <subcellularLocation>
        <location evidence="1">Cell membrane</location>
    </subcellularLocation>
</comment>
<reference evidence="11" key="1">
    <citation type="submission" date="2013-03" db="EMBL/GenBank/DDBJ databases">
        <authorList>
            <person name="Jeffery W."/>
            <person name="Warren W."/>
            <person name="Wilson R.K."/>
        </authorList>
    </citation>
    <scope>NUCLEOTIDE SEQUENCE</scope>
    <source>
        <strain evidence="11">female</strain>
    </source>
</reference>
<sequence length="194" mass="21730">NTPPIHSLLDEYCFCLLCLDLSNHRGPFPNEMVQETKMIFSITGEGADKPPVGLFTINKTTGWLSVTKPLDRETKDKYVLQAHSIAADGEVKEGPMEIILCVIDQNDNMPIFTQNPFLGSFMTVTATDGDDPETDNADIRYSIISQDPPQPDPHMFAINSITGGIRVNSDGLDREVRVEIRIMNTEMMWNELIK</sequence>
<dbReference type="Pfam" id="PF00028">
    <property type="entry name" value="Cadherin"/>
    <property type="match status" value="2"/>
</dbReference>
<proteinExistence type="predicted"/>
<dbReference type="GO" id="GO:0044331">
    <property type="term" value="P:cell-cell adhesion mediated by cadherin"/>
    <property type="evidence" value="ECO:0007669"/>
    <property type="project" value="TreeGrafter"/>
</dbReference>
<keyword evidence="6" id="KW-0472">Membrane</keyword>
<keyword evidence="5" id="KW-0130">Cell adhesion</keyword>
<dbReference type="Ensembl" id="ENSAMXT00000030430.1">
    <property type="protein sequence ID" value="ENSAMXP00000035653.1"/>
    <property type="gene ID" value="ENSAMXG00000042100.1"/>
</dbReference>
<dbReference type="GO" id="GO:0016477">
    <property type="term" value="P:cell migration"/>
    <property type="evidence" value="ECO:0007669"/>
    <property type="project" value="TreeGrafter"/>
</dbReference>
<dbReference type="SUPFAM" id="SSF49313">
    <property type="entry name" value="Cadherin-like"/>
    <property type="match status" value="2"/>
</dbReference>
<dbReference type="Bgee" id="ENSAMXG00000042100">
    <property type="expression patterns" value="Expressed in embryo and 8 other cell types or tissues"/>
</dbReference>
<keyword evidence="2" id="KW-1003">Cell membrane</keyword>
<dbReference type="GO" id="GO:0016339">
    <property type="term" value="P:calcium-dependent cell-cell adhesion via plasma membrane cell adhesion molecules"/>
    <property type="evidence" value="ECO:0007669"/>
    <property type="project" value="TreeGrafter"/>
</dbReference>
<dbReference type="PANTHER" id="PTHR24027:SF319">
    <property type="entry name" value="CADHERIN-1"/>
    <property type="match status" value="1"/>
</dbReference>
<dbReference type="InterPro" id="IPR039808">
    <property type="entry name" value="Cadherin"/>
</dbReference>
<feature type="domain" description="Cadherin" evidence="9">
    <location>
        <begin position="121"/>
        <end position="175"/>
    </location>
</feature>
<name>A0A3B1J0F7_ASTMX</name>
<dbReference type="PROSITE" id="PS50268">
    <property type="entry name" value="CADHERIN_2"/>
    <property type="match status" value="2"/>
</dbReference>
<dbReference type="GO" id="GO:0008013">
    <property type="term" value="F:beta-catenin binding"/>
    <property type="evidence" value="ECO:0007669"/>
    <property type="project" value="TreeGrafter"/>
</dbReference>
<feature type="domain" description="Cadherin" evidence="9">
    <location>
        <begin position="29"/>
        <end position="112"/>
    </location>
</feature>
<protein>
    <recommendedName>
        <fullName evidence="9">Cadherin domain-containing protein</fullName>
    </recommendedName>
</protein>
<dbReference type="GO" id="GO:0045296">
    <property type="term" value="F:cadherin binding"/>
    <property type="evidence" value="ECO:0007669"/>
    <property type="project" value="TreeGrafter"/>
</dbReference>